<reference evidence="3" key="1">
    <citation type="submission" date="2016-05" db="EMBL/GenBank/DDBJ databases">
        <authorList>
            <person name="Naeem Raeece"/>
        </authorList>
    </citation>
    <scope>NUCLEOTIDE SEQUENCE [LARGE SCALE GENOMIC DNA]</scope>
</reference>
<evidence type="ECO:0000313" key="2">
    <source>
        <dbReference type="EMBL" id="SBS91348.1"/>
    </source>
</evidence>
<protein>
    <submittedName>
        <fullName evidence="2">PIR Superfamily Protein</fullName>
    </submittedName>
</protein>
<feature type="transmembrane region" description="Helical" evidence="1">
    <location>
        <begin position="223"/>
        <end position="245"/>
    </location>
</feature>
<organism evidence="2 3">
    <name type="scientific">Plasmodium ovale curtisi</name>
    <dbReference type="NCBI Taxonomy" id="864141"/>
    <lineage>
        <taxon>Eukaryota</taxon>
        <taxon>Sar</taxon>
        <taxon>Alveolata</taxon>
        <taxon>Apicomplexa</taxon>
        <taxon>Aconoidasida</taxon>
        <taxon>Haemosporida</taxon>
        <taxon>Plasmodiidae</taxon>
        <taxon>Plasmodium</taxon>
        <taxon>Plasmodium (Plasmodium)</taxon>
    </lineage>
</organism>
<proteinExistence type="predicted"/>
<keyword evidence="1" id="KW-1133">Transmembrane helix</keyword>
<dbReference type="InterPro" id="IPR008780">
    <property type="entry name" value="Plasmodium_Vir"/>
</dbReference>
<gene>
    <name evidence="2" type="ORF">POVCU2_0067040</name>
</gene>
<accession>A0A1A8WEF9</accession>
<sequence length="299" mass="35090">MLFTTEEEFYALASLFPKFKDYFEHGSTNGNYTSKCNTIKSSHLNGELSDIVPCISVAKHLAYINTLDEQEKTKRCIYFNYWLNEKHPNVVNSTINDIQFYKRLIQGYEANISDFKIHKCEIYHISDPIFKELKDLYNLYDMLYKIETSYSSSHSPSSSCDKANEFIRLYDSHANKCRTNMDSKFCKELIKLSNSYNALMATRTNCKILEEILQPQEIHNQHGIIVIPVTLIIVIALILFIFYMFTPFGSSICTRTRRVKRIWNNVYKKSFQLFHKSRHKQLNLENSGFNIQFHSLLND</sequence>
<dbReference type="Proteomes" id="UP000078560">
    <property type="component" value="Unassembled WGS sequence"/>
</dbReference>
<keyword evidence="1" id="KW-0812">Transmembrane</keyword>
<keyword evidence="1" id="KW-0472">Membrane</keyword>
<dbReference type="Pfam" id="PF05795">
    <property type="entry name" value="Plasmodium_Vir"/>
    <property type="match status" value="2"/>
</dbReference>
<name>A0A1A8WEF9_PLAOA</name>
<evidence type="ECO:0000313" key="3">
    <source>
        <dbReference type="Proteomes" id="UP000078560"/>
    </source>
</evidence>
<evidence type="ECO:0000256" key="1">
    <source>
        <dbReference type="SAM" id="Phobius"/>
    </source>
</evidence>
<dbReference type="AlphaFoldDB" id="A0A1A8WEF9"/>
<dbReference type="EMBL" id="FLQU01001093">
    <property type="protein sequence ID" value="SBS91348.1"/>
    <property type="molecule type" value="Genomic_DNA"/>
</dbReference>